<keyword evidence="3" id="KW-1185">Reference proteome</keyword>
<feature type="chain" id="PRO_5021248237" description="DUF3828 domain-containing protein" evidence="1">
    <location>
        <begin position="25"/>
        <end position="146"/>
    </location>
</feature>
<feature type="signal peptide" evidence="1">
    <location>
        <begin position="1"/>
        <end position="24"/>
    </location>
</feature>
<accession>A0A4Y5YGE7</accession>
<sequence>MLKITSIKMLPLFLLFILTACSQSDDLLSPEQVTLGFFNAIYVERDVKKAERFVAPDLKEIMDHYHIASQVQRHVLGLSMSQVTISIDEIDIDFFRKFTDDVTVKVKIEGLKGGENWIDDRTIRLHKNANSWIIVDILLEKGRIEG</sequence>
<keyword evidence="1" id="KW-0732">Signal</keyword>
<dbReference type="EMBL" id="CP041036">
    <property type="protein sequence ID" value="QDE31685.1"/>
    <property type="molecule type" value="Genomic_DNA"/>
</dbReference>
<gene>
    <name evidence="2" type="ORF">FH971_12335</name>
</gene>
<dbReference type="PROSITE" id="PS51257">
    <property type="entry name" value="PROKAR_LIPOPROTEIN"/>
    <property type="match status" value="1"/>
</dbReference>
<dbReference type="KEGG" id="spol:FH971_12335"/>
<reference evidence="2 3" key="1">
    <citation type="submission" date="2019-06" db="EMBL/GenBank/DDBJ databases">
        <title>The genome of Shewanella sp. SM1901.</title>
        <authorList>
            <person name="Cha Q."/>
        </authorList>
    </citation>
    <scope>NUCLEOTIDE SEQUENCE [LARGE SCALE GENOMIC DNA]</scope>
    <source>
        <strain evidence="2 3">SM1901</strain>
    </source>
</reference>
<protein>
    <recommendedName>
        <fullName evidence="4">DUF3828 domain-containing protein</fullName>
    </recommendedName>
</protein>
<name>A0A4Y5YGE7_9GAMM</name>
<dbReference type="Proteomes" id="UP000319809">
    <property type="component" value="Chromosome"/>
</dbReference>
<evidence type="ECO:0008006" key="4">
    <source>
        <dbReference type="Google" id="ProtNLM"/>
    </source>
</evidence>
<evidence type="ECO:0000256" key="1">
    <source>
        <dbReference type="SAM" id="SignalP"/>
    </source>
</evidence>
<dbReference type="RefSeq" id="WP_140234488.1">
    <property type="nucleotide sequence ID" value="NZ_CP041036.1"/>
</dbReference>
<proteinExistence type="predicted"/>
<evidence type="ECO:0000313" key="2">
    <source>
        <dbReference type="EMBL" id="QDE31685.1"/>
    </source>
</evidence>
<dbReference type="AlphaFoldDB" id="A0A4Y5YGE7"/>
<organism evidence="2 3">
    <name type="scientific">Shewanella polaris</name>
    <dbReference type="NCBI Taxonomy" id="2588449"/>
    <lineage>
        <taxon>Bacteria</taxon>
        <taxon>Pseudomonadati</taxon>
        <taxon>Pseudomonadota</taxon>
        <taxon>Gammaproteobacteria</taxon>
        <taxon>Alteromonadales</taxon>
        <taxon>Shewanellaceae</taxon>
        <taxon>Shewanella</taxon>
    </lineage>
</organism>
<evidence type="ECO:0000313" key="3">
    <source>
        <dbReference type="Proteomes" id="UP000319809"/>
    </source>
</evidence>